<dbReference type="Proteomes" id="UP001621512">
    <property type="component" value="Chromosome"/>
</dbReference>
<gene>
    <name evidence="1" type="ORF">OHU35_37915</name>
</gene>
<dbReference type="RefSeq" id="WP_405508548.1">
    <property type="nucleotide sequence ID" value="NZ_CP108341.1"/>
</dbReference>
<protein>
    <submittedName>
        <fullName evidence="1">Uncharacterized protein</fullName>
    </submittedName>
</protein>
<name>A0ABZ1MWH9_STREF</name>
<evidence type="ECO:0000313" key="2">
    <source>
        <dbReference type="Proteomes" id="UP001621512"/>
    </source>
</evidence>
<proteinExistence type="predicted"/>
<keyword evidence="2" id="KW-1185">Reference proteome</keyword>
<evidence type="ECO:0000313" key="1">
    <source>
        <dbReference type="EMBL" id="WTW31506.1"/>
    </source>
</evidence>
<dbReference type="EMBL" id="CP108341">
    <property type="protein sequence ID" value="WTW31506.1"/>
    <property type="molecule type" value="Genomic_DNA"/>
</dbReference>
<reference evidence="1 2" key="1">
    <citation type="submission" date="2022-10" db="EMBL/GenBank/DDBJ databases">
        <title>The complete genomes of actinobacterial strains from the NBC collection.</title>
        <authorList>
            <person name="Joergensen T.S."/>
            <person name="Alvarez Arevalo M."/>
            <person name="Sterndorff E.B."/>
            <person name="Faurdal D."/>
            <person name="Vuksanovic O."/>
            <person name="Mourched A.-S."/>
            <person name="Charusanti P."/>
            <person name="Shaw S."/>
            <person name="Blin K."/>
            <person name="Weber T."/>
        </authorList>
    </citation>
    <scope>NUCLEOTIDE SEQUENCE [LARGE SCALE GENOMIC DNA]</scope>
    <source>
        <strain evidence="1 2">NBC_00017</strain>
    </source>
</reference>
<sequence length="57" mass="6396">MSLLDIPDVFIGSTDDGHTFVVLNRRIRDGDRLLTEAGFRAREHLGRMLYLLPPGTA</sequence>
<organism evidence="1 2">
    <name type="scientific">Streptomyces purpurascens</name>
    <dbReference type="NCBI Taxonomy" id="1924"/>
    <lineage>
        <taxon>Bacteria</taxon>
        <taxon>Bacillati</taxon>
        <taxon>Actinomycetota</taxon>
        <taxon>Actinomycetes</taxon>
        <taxon>Kitasatosporales</taxon>
        <taxon>Streptomycetaceae</taxon>
        <taxon>Streptomyces</taxon>
    </lineage>
</organism>
<accession>A0ABZ1MWH9</accession>